<evidence type="ECO:0000313" key="17">
    <source>
        <dbReference type="EMBL" id="OAN48410.1"/>
    </source>
</evidence>
<evidence type="ECO:0000259" key="14">
    <source>
        <dbReference type="PROSITE" id="PS50109"/>
    </source>
</evidence>
<dbReference type="InterPro" id="IPR050351">
    <property type="entry name" value="BphY/WalK/GraS-like"/>
</dbReference>
<dbReference type="SUPFAM" id="SSF47384">
    <property type="entry name" value="Homodimeric domain of signal transducing histidine kinase"/>
    <property type="match status" value="1"/>
</dbReference>
<evidence type="ECO:0000256" key="5">
    <source>
        <dbReference type="ARBA" id="ARBA00022679"/>
    </source>
</evidence>
<feature type="transmembrane region" description="Helical" evidence="13">
    <location>
        <begin position="24"/>
        <end position="51"/>
    </location>
</feature>
<gene>
    <name evidence="17" type="ORF">A6A03_08240</name>
</gene>
<evidence type="ECO:0000256" key="2">
    <source>
        <dbReference type="ARBA" id="ARBA00004141"/>
    </source>
</evidence>
<dbReference type="Gene3D" id="6.10.340.10">
    <property type="match status" value="1"/>
</dbReference>
<evidence type="ECO:0000256" key="13">
    <source>
        <dbReference type="SAM" id="Phobius"/>
    </source>
</evidence>
<dbReference type="SUPFAM" id="SSF55781">
    <property type="entry name" value="GAF domain-like"/>
    <property type="match status" value="1"/>
</dbReference>
<keyword evidence="12 13" id="KW-0472">Membrane</keyword>
<dbReference type="CDD" id="cd06225">
    <property type="entry name" value="HAMP"/>
    <property type="match status" value="1"/>
</dbReference>
<keyword evidence="10 13" id="KW-1133">Transmembrane helix</keyword>
<feature type="domain" description="Histidine kinase" evidence="14">
    <location>
        <begin position="695"/>
        <end position="912"/>
    </location>
</feature>
<dbReference type="PRINTS" id="PR00344">
    <property type="entry name" value="BCTRLSENSOR"/>
</dbReference>
<dbReference type="Gene3D" id="3.30.450.40">
    <property type="match status" value="1"/>
</dbReference>
<dbReference type="SUPFAM" id="SSF158472">
    <property type="entry name" value="HAMP domain-like"/>
    <property type="match status" value="1"/>
</dbReference>
<dbReference type="Proteomes" id="UP000078287">
    <property type="component" value="Unassembled WGS sequence"/>
</dbReference>
<dbReference type="Gene3D" id="3.30.450.20">
    <property type="entry name" value="PAS domain"/>
    <property type="match status" value="1"/>
</dbReference>
<keyword evidence="8 17" id="KW-0418">Kinase</keyword>
<dbReference type="Pfam" id="PF00512">
    <property type="entry name" value="HisKA"/>
    <property type="match status" value="1"/>
</dbReference>
<comment type="catalytic activity">
    <reaction evidence="1">
        <text>ATP + protein L-histidine = ADP + protein N-phospho-L-histidine.</text>
        <dbReference type="EC" id="2.7.13.3"/>
    </reaction>
</comment>
<dbReference type="GO" id="GO:0000155">
    <property type="term" value="F:phosphorelay sensor kinase activity"/>
    <property type="evidence" value="ECO:0007669"/>
    <property type="project" value="InterPro"/>
</dbReference>
<dbReference type="InterPro" id="IPR003594">
    <property type="entry name" value="HATPase_dom"/>
</dbReference>
<dbReference type="SMART" id="SM00304">
    <property type="entry name" value="HAMP"/>
    <property type="match status" value="1"/>
</dbReference>
<dbReference type="SMART" id="SM00388">
    <property type="entry name" value="HisKA"/>
    <property type="match status" value="1"/>
</dbReference>
<feature type="domain" description="HAMP" evidence="16">
    <location>
        <begin position="383"/>
        <end position="435"/>
    </location>
</feature>
<evidence type="ECO:0000256" key="3">
    <source>
        <dbReference type="ARBA" id="ARBA00012438"/>
    </source>
</evidence>
<evidence type="ECO:0000256" key="8">
    <source>
        <dbReference type="ARBA" id="ARBA00022777"/>
    </source>
</evidence>
<dbReference type="EMBL" id="LWQS01000032">
    <property type="protein sequence ID" value="OAN48410.1"/>
    <property type="molecule type" value="Genomic_DNA"/>
</dbReference>
<dbReference type="EC" id="2.7.13.3" evidence="3"/>
<dbReference type="PROSITE" id="PS50112">
    <property type="entry name" value="PAS"/>
    <property type="match status" value="1"/>
</dbReference>
<organism evidence="17 18">
    <name type="scientific">Chloroflexus islandicus</name>
    <dbReference type="NCBI Taxonomy" id="1707952"/>
    <lineage>
        <taxon>Bacteria</taxon>
        <taxon>Bacillati</taxon>
        <taxon>Chloroflexota</taxon>
        <taxon>Chloroflexia</taxon>
        <taxon>Chloroflexales</taxon>
        <taxon>Chloroflexineae</taxon>
        <taxon>Chloroflexaceae</taxon>
        <taxon>Chloroflexus</taxon>
    </lineage>
</organism>
<dbReference type="CDD" id="cd00082">
    <property type="entry name" value="HisKA"/>
    <property type="match status" value="1"/>
</dbReference>
<evidence type="ECO:0000256" key="1">
    <source>
        <dbReference type="ARBA" id="ARBA00000085"/>
    </source>
</evidence>
<dbReference type="InterPro" id="IPR004358">
    <property type="entry name" value="Sig_transdc_His_kin-like_C"/>
</dbReference>
<dbReference type="InterPro" id="IPR003660">
    <property type="entry name" value="HAMP_dom"/>
</dbReference>
<dbReference type="FunFam" id="3.30.565.10:FF:000006">
    <property type="entry name" value="Sensor histidine kinase WalK"/>
    <property type="match status" value="1"/>
</dbReference>
<evidence type="ECO:0000313" key="18">
    <source>
        <dbReference type="Proteomes" id="UP000078287"/>
    </source>
</evidence>
<evidence type="ECO:0000256" key="9">
    <source>
        <dbReference type="ARBA" id="ARBA00022840"/>
    </source>
</evidence>
<keyword evidence="5" id="KW-0808">Transferase</keyword>
<keyword evidence="18" id="KW-1185">Reference proteome</keyword>
<evidence type="ECO:0000256" key="6">
    <source>
        <dbReference type="ARBA" id="ARBA00022692"/>
    </source>
</evidence>
<dbReference type="SUPFAM" id="SSF55785">
    <property type="entry name" value="PYP-like sensor domain (PAS domain)"/>
    <property type="match status" value="1"/>
</dbReference>
<evidence type="ECO:0000259" key="16">
    <source>
        <dbReference type="PROSITE" id="PS50885"/>
    </source>
</evidence>
<evidence type="ECO:0000256" key="12">
    <source>
        <dbReference type="ARBA" id="ARBA00023136"/>
    </source>
</evidence>
<keyword evidence="4" id="KW-0597">Phosphoprotein</keyword>
<keyword evidence="7" id="KW-0547">Nucleotide-binding</keyword>
<dbReference type="FunFam" id="1.10.287.130:FF:000001">
    <property type="entry name" value="Two-component sensor histidine kinase"/>
    <property type="match status" value="1"/>
</dbReference>
<dbReference type="InterPro" id="IPR003661">
    <property type="entry name" value="HisK_dim/P_dom"/>
</dbReference>
<dbReference type="PANTHER" id="PTHR42878:SF7">
    <property type="entry name" value="SENSOR HISTIDINE KINASE GLRK"/>
    <property type="match status" value="1"/>
</dbReference>
<evidence type="ECO:0000256" key="4">
    <source>
        <dbReference type="ARBA" id="ARBA00022553"/>
    </source>
</evidence>
<dbReference type="Pfam" id="PF02518">
    <property type="entry name" value="HATPase_c"/>
    <property type="match status" value="1"/>
</dbReference>
<dbReference type="SUPFAM" id="SSF55874">
    <property type="entry name" value="ATPase domain of HSP90 chaperone/DNA topoisomerase II/histidine kinase"/>
    <property type="match status" value="1"/>
</dbReference>
<dbReference type="OrthoDB" id="9796330at2"/>
<dbReference type="SMART" id="SM00387">
    <property type="entry name" value="HATPase_c"/>
    <property type="match status" value="1"/>
</dbReference>
<comment type="subcellular location">
    <subcellularLocation>
        <location evidence="2">Membrane</location>
        <topology evidence="2">Multi-pass membrane protein</topology>
    </subcellularLocation>
</comment>
<dbReference type="InterPro" id="IPR005467">
    <property type="entry name" value="His_kinase_dom"/>
</dbReference>
<evidence type="ECO:0000256" key="10">
    <source>
        <dbReference type="ARBA" id="ARBA00022989"/>
    </source>
</evidence>
<dbReference type="PANTHER" id="PTHR42878">
    <property type="entry name" value="TWO-COMPONENT HISTIDINE KINASE"/>
    <property type="match status" value="1"/>
</dbReference>
<evidence type="ECO:0000259" key="15">
    <source>
        <dbReference type="PROSITE" id="PS50112"/>
    </source>
</evidence>
<dbReference type="PROSITE" id="PS50109">
    <property type="entry name" value="HIS_KIN"/>
    <property type="match status" value="1"/>
</dbReference>
<dbReference type="Gene3D" id="3.30.565.10">
    <property type="entry name" value="Histidine kinase-like ATPase, C-terminal domain"/>
    <property type="match status" value="1"/>
</dbReference>
<keyword evidence="9" id="KW-0067">ATP-binding</keyword>
<dbReference type="AlphaFoldDB" id="A0A178MIE5"/>
<dbReference type="InterPro" id="IPR029016">
    <property type="entry name" value="GAF-like_dom_sf"/>
</dbReference>
<dbReference type="GO" id="GO:0030295">
    <property type="term" value="F:protein kinase activator activity"/>
    <property type="evidence" value="ECO:0007669"/>
    <property type="project" value="TreeGrafter"/>
</dbReference>
<dbReference type="Gene3D" id="1.10.287.130">
    <property type="match status" value="1"/>
</dbReference>
<reference evidence="17 18" key="1">
    <citation type="submission" date="2016-04" db="EMBL/GenBank/DDBJ databases">
        <title>Chloroflexus islandicus sp. nov., a thermophilic filamentous anoxygenic phototrophic bacterium from geyser Strokkur (Iceland).</title>
        <authorList>
            <person name="Gaisin V.A."/>
            <person name="Kalashnikov A.M."/>
            <person name="Sukhacheva M.V."/>
            <person name="Grouzdev D.S."/>
            <person name="Ivanov T.M."/>
            <person name="Kuznetsov B."/>
            <person name="Gorlenko V.M."/>
        </authorList>
    </citation>
    <scope>NUCLEOTIDE SEQUENCE [LARGE SCALE GENOMIC DNA]</scope>
    <source>
        <strain evidence="18">isl-2</strain>
    </source>
</reference>
<feature type="domain" description="PAS" evidence="15">
    <location>
        <begin position="579"/>
        <end position="614"/>
    </location>
</feature>
<proteinExistence type="predicted"/>
<dbReference type="GO" id="GO:0007234">
    <property type="term" value="P:osmosensory signaling via phosphorelay pathway"/>
    <property type="evidence" value="ECO:0007669"/>
    <property type="project" value="TreeGrafter"/>
</dbReference>
<keyword evidence="11" id="KW-0902">Two-component regulatory system</keyword>
<dbReference type="InterPro" id="IPR036890">
    <property type="entry name" value="HATPase_C_sf"/>
</dbReference>
<dbReference type="GO" id="GO:0000156">
    <property type="term" value="F:phosphorelay response regulator activity"/>
    <property type="evidence" value="ECO:0007669"/>
    <property type="project" value="TreeGrafter"/>
</dbReference>
<protein>
    <recommendedName>
        <fullName evidence="3">histidine kinase</fullName>
        <ecNumber evidence="3">2.7.13.3</ecNumber>
    </recommendedName>
</protein>
<dbReference type="GO" id="GO:0016020">
    <property type="term" value="C:membrane"/>
    <property type="evidence" value="ECO:0007669"/>
    <property type="project" value="UniProtKB-SubCell"/>
</dbReference>
<dbReference type="PROSITE" id="PS50885">
    <property type="entry name" value="HAMP"/>
    <property type="match status" value="1"/>
</dbReference>
<dbReference type="InterPro" id="IPR035965">
    <property type="entry name" value="PAS-like_dom_sf"/>
</dbReference>
<dbReference type="GO" id="GO:0005524">
    <property type="term" value="F:ATP binding"/>
    <property type="evidence" value="ECO:0007669"/>
    <property type="project" value="UniProtKB-KW"/>
</dbReference>
<comment type="caution">
    <text evidence="17">The sequence shown here is derived from an EMBL/GenBank/DDBJ whole genome shotgun (WGS) entry which is preliminary data.</text>
</comment>
<keyword evidence="6 13" id="KW-0812">Transmembrane</keyword>
<dbReference type="InterPro" id="IPR003018">
    <property type="entry name" value="GAF"/>
</dbReference>
<dbReference type="CDD" id="cd00130">
    <property type="entry name" value="PAS"/>
    <property type="match status" value="1"/>
</dbReference>
<dbReference type="InterPro" id="IPR000014">
    <property type="entry name" value="PAS"/>
</dbReference>
<dbReference type="Pfam" id="PF00672">
    <property type="entry name" value="HAMP"/>
    <property type="match status" value="1"/>
</dbReference>
<name>A0A178MIE5_9CHLR</name>
<dbReference type="STRING" id="1707952.A6A03_08240"/>
<sequence length="921" mass="99139">MAQQGGDAVRQVIRILRSRIQYTIILPYLLLMIIVMLVGSGIAMTLVAGSWQERFNNQLGQVARNFAETFALREISNIAYLGQIAFTAANADTGAPAVVDAIAQRDEDGLALALRGLWTLGQSNENVAPDRLIIFDPTGLALLDWERAPGGDAPVRYVGTNLAGSSLIENVLRGVQTPIGAGDVLGDKYSGLIAFRQPDGSDVLHFFTVAPVYARSHNNEAPQLLGGLLVAQRLDRTLAFLQERSQAALTALLNSDGALLATTAPASFLPVLRLDPAQLALLAEINERGACLDIGNLSGRVVTPVERVNVPACSLLTTARVGDYEYQLVYAPLIIRGAQSGYFAVGLSRDFILSAWASSRNAVLGVTATLALAAVLAGYWVARRITRPLDELVAVADAVSAGQLDRRSVIAEENELGRLSLAFNQMTAHLLHLYQTSRQLNRELRIESILQIATASAADLLPQIEAIAVVPAPDGWQFRLRPEAPQSYAALASRRLTALAMPGEALLAPYVDPHLAAIGVASALAIPLQQDQQTIGGLIFAHPEPDAFPTSVLPHLQAIANMSAVALVNALLYEAAQYDAEQRRAILASISDGVIVSDARGRIVLLNPTAQQMLQPVLPANSELHLRQLPLNGSEVRSELFGRPDQMIRIGDRFLTVSRSPVRLADGKLSGEVIVLHDITASIQIDRAKTDFIATISHELRTPLTVVRGYTDLLLRQAIQTFDAEQREMLEQIRQSAVQMTHLVNNAIMVAHLDSGQVETNLQAIELAPIVEAALRPLYAAFRERGVQVTLALPEDLPLVLADRELLKQALSQLLDNARRYVPQGRVLISAGIAGSDVWVAVSDTGPGIPEDVIGRLFTRFQRVDGNNSAQRGGGLGLAIARQLIELQGGTIAVTSIPGQGSTFTIRLRCAKEQSRAVAGK</sequence>
<accession>A0A178MIE5</accession>
<dbReference type="InterPro" id="IPR036097">
    <property type="entry name" value="HisK_dim/P_sf"/>
</dbReference>
<dbReference type="Pfam" id="PF01590">
    <property type="entry name" value="GAF"/>
    <property type="match status" value="1"/>
</dbReference>
<evidence type="ECO:0000256" key="11">
    <source>
        <dbReference type="ARBA" id="ARBA00023012"/>
    </source>
</evidence>
<evidence type="ECO:0000256" key="7">
    <source>
        <dbReference type="ARBA" id="ARBA00022741"/>
    </source>
</evidence>
<dbReference type="Pfam" id="PF13188">
    <property type="entry name" value="PAS_8"/>
    <property type="match status" value="1"/>
</dbReference>